<evidence type="ECO:0000256" key="1">
    <source>
        <dbReference type="SAM" id="SignalP"/>
    </source>
</evidence>
<dbReference type="AlphaFoldDB" id="A0A822YRI0"/>
<keyword evidence="1" id="KW-0732">Signal</keyword>
<evidence type="ECO:0000313" key="2">
    <source>
        <dbReference type="EMBL" id="DAD35242.1"/>
    </source>
</evidence>
<evidence type="ECO:0000313" key="3">
    <source>
        <dbReference type="Proteomes" id="UP000607653"/>
    </source>
</evidence>
<feature type="signal peptide" evidence="1">
    <location>
        <begin position="1"/>
        <end position="17"/>
    </location>
</feature>
<sequence>MFFLFFFFCGFIAKIKVETEGRLHLQIQTVHISDRQTSIRKPPRKSNYVDVIP</sequence>
<dbReference type="EMBL" id="DUZY01000004">
    <property type="protein sequence ID" value="DAD35242.1"/>
    <property type="molecule type" value="Genomic_DNA"/>
</dbReference>
<gene>
    <name evidence="2" type="ORF">HUJ06_005882</name>
</gene>
<comment type="caution">
    <text evidence="2">The sequence shown here is derived from an EMBL/GenBank/DDBJ whole genome shotgun (WGS) entry which is preliminary data.</text>
</comment>
<reference evidence="2 3" key="1">
    <citation type="journal article" date="2020" name="Mol. Biol. Evol.">
        <title>Distinct Expression and Methylation Patterns for Genes with Different Fates following a Single Whole-Genome Duplication in Flowering Plants.</title>
        <authorList>
            <person name="Shi T."/>
            <person name="Rahmani R.S."/>
            <person name="Gugger P.F."/>
            <person name="Wang M."/>
            <person name="Li H."/>
            <person name="Zhang Y."/>
            <person name="Li Z."/>
            <person name="Wang Q."/>
            <person name="Van de Peer Y."/>
            <person name="Marchal K."/>
            <person name="Chen J."/>
        </authorList>
    </citation>
    <scope>NUCLEOTIDE SEQUENCE [LARGE SCALE GENOMIC DNA]</scope>
    <source>
        <tissue evidence="2">Leaf</tissue>
    </source>
</reference>
<dbReference type="Proteomes" id="UP000607653">
    <property type="component" value="Unassembled WGS sequence"/>
</dbReference>
<feature type="chain" id="PRO_5032770197" description="Secreted protein" evidence="1">
    <location>
        <begin position="18"/>
        <end position="53"/>
    </location>
</feature>
<protein>
    <recommendedName>
        <fullName evidence="4">Secreted protein</fullName>
    </recommendedName>
</protein>
<proteinExistence type="predicted"/>
<keyword evidence="3" id="KW-1185">Reference proteome</keyword>
<name>A0A822YRI0_NELNU</name>
<evidence type="ECO:0008006" key="4">
    <source>
        <dbReference type="Google" id="ProtNLM"/>
    </source>
</evidence>
<accession>A0A822YRI0</accession>
<organism evidence="2 3">
    <name type="scientific">Nelumbo nucifera</name>
    <name type="common">Sacred lotus</name>
    <dbReference type="NCBI Taxonomy" id="4432"/>
    <lineage>
        <taxon>Eukaryota</taxon>
        <taxon>Viridiplantae</taxon>
        <taxon>Streptophyta</taxon>
        <taxon>Embryophyta</taxon>
        <taxon>Tracheophyta</taxon>
        <taxon>Spermatophyta</taxon>
        <taxon>Magnoliopsida</taxon>
        <taxon>Proteales</taxon>
        <taxon>Nelumbonaceae</taxon>
        <taxon>Nelumbo</taxon>
    </lineage>
</organism>